<dbReference type="AlphaFoldDB" id="A0A024HDJ0"/>
<organism evidence="1 2">
    <name type="scientific">Pseudomonas knackmussii (strain DSM 6978 / CCUG 54928 / LMG 23759 / B13)</name>
    <dbReference type="NCBI Taxonomy" id="1301098"/>
    <lineage>
        <taxon>Bacteria</taxon>
        <taxon>Pseudomonadati</taxon>
        <taxon>Pseudomonadota</taxon>
        <taxon>Gammaproteobacteria</taxon>
        <taxon>Pseudomonadales</taxon>
        <taxon>Pseudomonadaceae</taxon>
        <taxon>Pseudomonas</taxon>
    </lineage>
</organism>
<keyword evidence="2" id="KW-1185">Reference proteome</keyword>
<proteinExistence type="predicted"/>
<name>A0A024HDJ0_PSEKB</name>
<sequence length="578" mass="63226">MLINGVPLNSLPLNAVGGSSGSGPEPVEPPSGVIWTCQVVLSGVDMTAQLTGSVRVEREEGAAAIAEFSLYLPSVGVDVVGWKGRPVDIYYLELSEGGWDIEQRFSGWLEQPTYDPRNRIVSCEATDRLQDLVEAMEIADIDALVGGLWTEDVFEPVAGRSRWEYAQERLGTIAASLDRSLSGELRVTPWAATAPAKVFGPGSTIDQSLSVELGKLSELVNRVELSISYRFTRLRERHQEYDWQHPDIQGTSIDASFCIWRHESSEVPSTEMIKDALNSAGYHFLNGAELLALPPTGIYCTPPQAWINNFDNLLLAASFTGGMRWGQSITETYTLSVEAPASIAQAGEVLRRDGASLESELDRAKDWESADFGGPDSDAEQDDLEDWVIDLREDDRLTQSVQCQLATATVSILQAHRANRVSWQVPTSMARVIDLVDTLQLGDRCQARGKVFSVIDEWSLESQTAITTLTLAISRGGGVVMDPHDLPAPPDTQPTGSVPSLIQLGSQIRGKNPLLVYDDTLDGFAGNYDNPAPGTPPEEFPRRFQLTAPEVPATHRDEFTAERAATYRVAIPNDLLEL</sequence>
<dbReference type="EMBL" id="HG322950">
    <property type="protein sequence ID" value="CDF82654.1"/>
    <property type="molecule type" value="Genomic_DNA"/>
</dbReference>
<dbReference type="KEGG" id="pkc:PKB_1289"/>
<evidence type="ECO:0000313" key="2">
    <source>
        <dbReference type="Proteomes" id="UP000025241"/>
    </source>
</evidence>
<reference evidence="1 2" key="2">
    <citation type="submission" date="2014-05" db="EMBL/GenBank/DDBJ databases">
        <title>Genome sequence of the 3-chlorobenzoate degrading bacterium Pseudomonas knackmussii B13 shows multiple evidence for horizontal gene transfer.</title>
        <authorList>
            <person name="Miyazaki R."/>
            <person name="Bertelli C."/>
            <person name="Falquet L."/>
            <person name="Robinson-Rechavi M."/>
            <person name="Gharib W."/>
            <person name="Roy S."/>
            <person name="Van der Meer J.R."/>
        </authorList>
    </citation>
    <scope>NUCLEOTIDE SEQUENCE [LARGE SCALE GENOMIC DNA]</scope>
    <source>
        <strain evidence="1 2">B13</strain>
    </source>
</reference>
<protein>
    <submittedName>
        <fullName evidence="1">Uncharacterized protein</fullName>
    </submittedName>
</protein>
<dbReference type="Proteomes" id="UP000025241">
    <property type="component" value="Chromosome I"/>
</dbReference>
<reference evidence="1 2" key="1">
    <citation type="submission" date="2013-03" db="EMBL/GenBank/DDBJ databases">
        <authorList>
            <person name="Linke B."/>
        </authorList>
    </citation>
    <scope>NUCLEOTIDE SEQUENCE [LARGE SCALE GENOMIC DNA]</scope>
    <source>
        <strain evidence="1 2">B13</strain>
    </source>
</reference>
<dbReference type="eggNOG" id="ENOG50335VC">
    <property type="taxonomic scope" value="Bacteria"/>
</dbReference>
<dbReference type="HOGENOM" id="CLU_043476_0_0_6"/>
<dbReference type="STRING" id="1301098.PKB_1289"/>
<evidence type="ECO:0000313" key="1">
    <source>
        <dbReference type="EMBL" id="CDF82654.1"/>
    </source>
</evidence>
<accession>A0A024HDJ0</accession>
<gene>
    <name evidence="1" type="ORF">PKB_1289</name>
</gene>
<dbReference type="PATRIC" id="fig|1301098.3.peg.1293"/>